<name>A0ABT7F0N5_9RHOB</name>
<evidence type="ECO:0000256" key="5">
    <source>
        <dbReference type="ARBA" id="ARBA00022714"/>
    </source>
</evidence>
<evidence type="ECO:0000256" key="1">
    <source>
        <dbReference type="ARBA" id="ARBA00001974"/>
    </source>
</evidence>
<dbReference type="SUPFAM" id="SSF63380">
    <property type="entry name" value="Riboflavin synthase domain-like"/>
    <property type="match status" value="1"/>
</dbReference>
<comment type="cofactor">
    <cofactor evidence="1">
        <name>FAD</name>
        <dbReference type="ChEBI" id="CHEBI:57692"/>
    </cofactor>
</comment>
<reference evidence="15 16" key="1">
    <citation type="submission" date="2023-05" db="EMBL/GenBank/DDBJ databases">
        <title>Pseudodonghicola sp. nov.</title>
        <authorList>
            <person name="Huang J."/>
        </authorList>
    </citation>
    <scope>NUCLEOTIDE SEQUENCE [LARGE SCALE GENOMIC DNA]</scope>
    <source>
        <strain evidence="15 16">IC7</strain>
    </source>
</reference>
<dbReference type="Gene3D" id="2.40.30.10">
    <property type="entry name" value="Translation factors"/>
    <property type="match status" value="1"/>
</dbReference>
<evidence type="ECO:0000256" key="4">
    <source>
        <dbReference type="ARBA" id="ARBA00022692"/>
    </source>
</evidence>
<dbReference type="EMBL" id="JASNJD010000006">
    <property type="protein sequence ID" value="MDK3018176.1"/>
    <property type="molecule type" value="Genomic_DNA"/>
</dbReference>
<evidence type="ECO:0000256" key="10">
    <source>
        <dbReference type="ARBA" id="ARBA00023004"/>
    </source>
</evidence>
<dbReference type="InterPro" id="IPR039261">
    <property type="entry name" value="FNR_nucleotide-bd"/>
</dbReference>
<keyword evidence="10" id="KW-0408">Iron</keyword>
<feature type="transmembrane region" description="Helical" evidence="13">
    <location>
        <begin position="172"/>
        <end position="190"/>
    </location>
</feature>
<dbReference type="PANTHER" id="PTHR47354">
    <property type="entry name" value="NADH OXIDOREDUCTASE HCR"/>
    <property type="match status" value="1"/>
</dbReference>
<keyword evidence="16" id="KW-1185">Reference proteome</keyword>
<protein>
    <submittedName>
        <fullName evidence="15">Ferric reductase-like transmembrane domain-containing protein</fullName>
    </submittedName>
</protein>
<keyword evidence="5" id="KW-0001">2Fe-2S</keyword>
<keyword evidence="11" id="KW-0411">Iron-sulfur</keyword>
<dbReference type="Pfam" id="PF08022">
    <property type="entry name" value="FAD_binding_8"/>
    <property type="match status" value="1"/>
</dbReference>
<dbReference type="SUPFAM" id="SSF52343">
    <property type="entry name" value="Ferredoxin reductase-like, C-terminal NADP-linked domain"/>
    <property type="match status" value="1"/>
</dbReference>
<dbReference type="Gene3D" id="3.40.50.80">
    <property type="entry name" value="Nucleotide-binding domain of ferredoxin-NADP reductase (FNR) module"/>
    <property type="match status" value="1"/>
</dbReference>
<evidence type="ECO:0000256" key="9">
    <source>
        <dbReference type="ARBA" id="ARBA00023002"/>
    </source>
</evidence>
<dbReference type="InterPro" id="IPR017938">
    <property type="entry name" value="Riboflavin_synthase-like_b-brl"/>
</dbReference>
<comment type="caution">
    <text evidence="15">The sequence shown here is derived from an EMBL/GenBank/DDBJ whole genome shotgun (WGS) entry which is preliminary data.</text>
</comment>
<keyword evidence="7" id="KW-0274">FAD</keyword>
<evidence type="ECO:0000259" key="14">
    <source>
        <dbReference type="PROSITE" id="PS51384"/>
    </source>
</evidence>
<organism evidence="15 16">
    <name type="scientific">Pseudodonghicola flavimaris</name>
    <dbReference type="NCBI Taxonomy" id="3050036"/>
    <lineage>
        <taxon>Bacteria</taxon>
        <taxon>Pseudomonadati</taxon>
        <taxon>Pseudomonadota</taxon>
        <taxon>Alphaproteobacteria</taxon>
        <taxon>Rhodobacterales</taxon>
        <taxon>Paracoccaceae</taxon>
        <taxon>Pseudodonghicola</taxon>
    </lineage>
</organism>
<feature type="transmembrane region" description="Helical" evidence="13">
    <location>
        <begin position="81"/>
        <end position="97"/>
    </location>
</feature>
<dbReference type="CDD" id="cd06198">
    <property type="entry name" value="FNR_like_3"/>
    <property type="match status" value="1"/>
</dbReference>
<dbReference type="RefSeq" id="WP_284480984.1">
    <property type="nucleotide sequence ID" value="NZ_JASNJD010000006.1"/>
</dbReference>
<feature type="transmembrane region" description="Helical" evidence="13">
    <location>
        <begin position="196"/>
        <end position="217"/>
    </location>
</feature>
<evidence type="ECO:0000313" key="15">
    <source>
        <dbReference type="EMBL" id="MDK3018176.1"/>
    </source>
</evidence>
<feature type="transmembrane region" description="Helical" evidence="13">
    <location>
        <begin position="141"/>
        <end position="160"/>
    </location>
</feature>
<keyword evidence="6" id="KW-0479">Metal-binding</keyword>
<evidence type="ECO:0000256" key="7">
    <source>
        <dbReference type="ARBA" id="ARBA00022827"/>
    </source>
</evidence>
<gene>
    <name evidence="15" type="ORF">QO033_10855</name>
</gene>
<keyword evidence="9" id="KW-0560">Oxidoreductase</keyword>
<accession>A0ABT7F0N5</accession>
<evidence type="ECO:0000256" key="2">
    <source>
        <dbReference type="ARBA" id="ARBA00004141"/>
    </source>
</evidence>
<evidence type="ECO:0000256" key="12">
    <source>
        <dbReference type="ARBA" id="ARBA00023136"/>
    </source>
</evidence>
<evidence type="ECO:0000256" key="6">
    <source>
        <dbReference type="ARBA" id="ARBA00022723"/>
    </source>
</evidence>
<evidence type="ECO:0000256" key="8">
    <source>
        <dbReference type="ARBA" id="ARBA00022989"/>
    </source>
</evidence>
<dbReference type="InterPro" id="IPR013112">
    <property type="entry name" value="FAD-bd_8"/>
</dbReference>
<feature type="domain" description="FAD-binding FR-type" evidence="14">
    <location>
        <begin position="217"/>
        <end position="320"/>
    </location>
</feature>
<sequence length="448" mass="49829">MTQPNIRLFWGFWGLLGALWLLLNPDIFSAADVFALRQFFMQWTGTFSIAAMSVAMILSLRPRWPEGRLGGLDKMYRLHKWLGIGALGLSVFHWLWSEAPKWAVGAGLLARPERGPRPEFTDPVQAYLNSLRGTAEGLGEWAFYISAALMVVALLKVIPYRWFRYSHRILPVAYLVLVFHTVVLLDYDMWLTPLGVVMALLIIPGSYAAVVSVLGGIGRTRRVAGEITALRSYPGVRSLETEIRLGTGWPGHKAGQFAFVTSNRIEGAHPYTIASAWNPTDPKIAFVTKELGDHTSTLAEKLKTGQKVTVEGPYGCFTFDDGMARQIWIGAGIGITPFLARLKEMAAADPTAPRPEIDLFHSTREVDEAALERVAADARAANVRLHLLIDARDGRLGGERIRDAVPDWRSASLWFCGPSGFGKSLRQDFAAQGLDTEHHFHQELFEMR</sequence>
<dbReference type="InterPro" id="IPR050415">
    <property type="entry name" value="MRET"/>
</dbReference>
<evidence type="ECO:0000256" key="3">
    <source>
        <dbReference type="ARBA" id="ARBA00022630"/>
    </source>
</evidence>
<proteinExistence type="predicted"/>
<evidence type="ECO:0000313" key="16">
    <source>
        <dbReference type="Proteomes" id="UP001243757"/>
    </source>
</evidence>
<dbReference type="Pfam" id="PF01794">
    <property type="entry name" value="Ferric_reduct"/>
    <property type="match status" value="1"/>
</dbReference>
<dbReference type="PROSITE" id="PS51384">
    <property type="entry name" value="FAD_FR"/>
    <property type="match status" value="1"/>
</dbReference>
<dbReference type="InterPro" id="IPR017927">
    <property type="entry name" value="FAD-bd_FR_type"/>
</dbReference>
<keyword evidence="4 13" id="KW-0812">Transmembrane</keyword>
<keyword evidence="3" id="KW-0285">Flavoprotein</keyword>
<keyword evidence="8 13" id="KW-1133">Transmembrane helix</keyword>
<evidence type="ECO:0000256" key="11">
    <source>
        <dbReference type="ARBA" id="ARBA00023014"/>
    </source>
</evidence>
<keyword evidence="12 13" id="KW-0472">Membrane</keyword>
<comment type="subcellular location">
    <subcellularLocation>
        <location evidence="2">Membrane</location>
        <topology evidence="2">Multi-pass membrane protein</topology>
    </subcellularLocation>
</comment>
<dbReference type="InterPro" id="IPR013130">
    <property type="entry name" value="Fe3_Rdtase_TM_dom"/>
</dbReference>
<dbReference type="Proteomes" id="UP001243757">
    <property type="component" value="Unassembled WGS sequence"/>
</dbReference>
<feature type="transmembrane region" description="Helical" evidence="13">
    <location>
        <begin position="40"/>
        <end position="60"/>
    </location>
</feature>
<evidence type="ECO:0000256" key="13">
    <source>
        <dbReference type="SAM" id="Phobius"/>
    </source>
</evidence>
<dbReference type="PANTHER" id="PTHR47354:SF8">
    <property type="entry name" value="1,2-PHENYLACETYL-COA EPOXIDASE, SUBUNIT E"/>
    <property type="match status" value="1"/>
</dbReference>